<protein>
    <submittedName>
        <fullName evidence="2">Uncharacterized protein</fullName>
    </submittedName>
</protein>
<evidence type="ECO:0000313" key="2">
    <source>
        <dbReference type="EMBL" id="KDQ08514.1"/>
    </source>
</evidence>
<dbReference type="EMBL" id="KL198089">
    <property type="protein sequence ID" value="KDQ08514.1"/>
    <property type="molecule type" value="Genomic_DNA"/>
</dbReference>
<organism evidence="2 3">
    <name type="scientific">Botryobasidium botryosum (strain FD-172 SS1)</name>
    <dbReference type="NCBI Taxonomy" id="930990"/>
    <lineage>
        <taxon>Eukaryota</taxon>
        <taxon>Fungi</taxon>
        <taxon>Dikarya</taxon>
        <taxon>Basidiomycota</taxon>
        <taxon>Agaricomycotina</taxon>
        <taxon>Agaricomycetes</taxon>
        <taxon>Cantharellales</taxon>
        <taxon>Botryobasidiaceae</taxon>
        <taxon>Botryobasidium</taxon>
    </lineage>
</organism>
<feature type="compositionally biased region" description="Low complexity" evidence="1">
    <location>
        <begin position="80"/>
        <end position="93"/>
    </location>
</feature>
<dbReference type="AlphaFoldDB" id="A0A067LZ25"/>
<dbReference type="InParanoid" id="A0A067LZ25"/>
<evidence type="ECO:0000256" key="1">
    <source>
        <dbReference type="SAM" id="MobiDB-lite"/>
    </source>
</evidence>
<proteinExistence type="predicted"/>
<feature type="region of interest" description="Disordered" evidence="1">
    <location>
        <begin position="142"/>
        <end position="164"/>
    </location>
</feature>
<dbReference type="Proteomes" id="UP000027195">
    <property type="component" value="Unassembled WGS sequence"/>
</dbReference>
<feature type="region of interest" description="Disordered" evidence="1">
    <location>
        <begin position="80"/>
        <end position="116"/>
    </location>
</feature>
<dbReference type="HOGENOM" id="CLU_1651871_0_0_1"/>
<accession>A0A067LZ25</accession>
<sequence length="164" mass="16844">MTSEAIARATEIDAGFASTASLTETPVVPVGVTPSIPVPASPVLGPVLEPTVVDPAPSVSEPTHTSTTESALIADALTTIAPSAPRSSTTSTPKVTNDEREYPCCATGPPSGSRTPYFVLPEADAVPEVEEDTSGWTVVGRRRRPRAVDVKGKGRAPPELGVSA</sequence>
<gene>
    <name evidence="2" type="ORF">BOTBODRAFT_59248</name>
</gene>
<name>A0A067LZ25_BOTB1</name>
<evidence type="ECO:0000313" key="3">
    <source>
        <dbReference type="Proteomes" id="UP000027195"/>
    </source>
</evidence>
<keyword evidence="3" id="KW-1185">Reference proteome</keyword>
<reference evidence="3" key="1">
    <citation type="journal article" date="2014" name="Proc. Natl. Acad. Sci. U.S.A.">
        <title>Extensive sampling of basidiomycete genomes demonstrates inadequacy of the white-rot/brown-rot paradigm for wood decay fungi.</title>
        <authorList>
            <person name="Riley R."/>
            <person name="Salamov A.A."/>
            <person name="Brown D.W."/>
            <person name="Nagy L.G."/>
            <person name="Floudas D."/>
            <person name="Held B.W."/>
            <person name="Levasseur A."/>
            <person name="Lombard V."/>
            <person name="Morin E."/>
            <person name="Otillar R."/>
            <person name="Lindquist E.A."/>
            <person name="Sun H."/>
            <person name="LaButti K.M."/>
            <person name="Schmutz J."/>
            <person name="Jabbour D."/>
            <person name="Luo H."/>
            <person name="Baker S.E."/>
            <person name="Pisabarro A.G."/>
            <person name="Walton J.D."/>
            <person name="Blanchette R.A."/>
            <person name="Henrissat B."/>
            <person name="Martin F."/>
            <person name="Cullen D."/>
            <person name="Hibbett D.S."/>
            <person name="Grigoriev I.V."/>
        </authorList>
    </citation>
    <scope>NUCLEOTIDE SEQUENCE [LARGE SCALE GENOMIC DNA]</scope>
    <source>
        <strain evidence="3">FD-172 SS1</strain>
    </source>
</reference>